<feature type="compositionally biased region" description="Basic and acidic residues" evidence="4">
    <location>
        <begin position="74"/>
        <end position="83"/>
    </location>
</feature>
<feature type="compositionally biased region" description="Basic and acidic residues" evidence="4">
    <location>
        <begin position="114"/>
        <end position="123"/>
    </location>
</feature>
<feature type="region of interest" description="Disordered" evidence="4">
    <location>
        <begin position="746"/>
        <end position="872"/>
    </location>
</feature>
<sequence length="1017" mass="111977">MADVLDTPPEPLAGTDRRRDRSADRKEKAAADDRRRDREPRERREERPAGERDDRPPRREHHERRAGQEGGTVAERRERDREYKRRKSPSPPPFHRDRRHSPPMRRSPPYKRSRRDDESDGARRGSPPRVIPGAGDDIGRASGFSGDRRLPQLFPLASRPDRYSNAMLFRKWSEYRMHVAVNQPTHRYVVTGSCQSAMGLSRHNAHSWKAFGSLDIVRGPLLLYEAHIDRIVNIRLVLSRAHHDVAPRQAVACFPLKERMGGRELEESSLSSGHILETDNSQPVASSLNSNQSWLSLPKQTLGRSESMAPNKSNERYGYDGMGPYDGRGGQGGRGYGGDERGQGRHGGSRSNFHGGPPADWPGPGRTGFSDGPYSTMYGGPPSRREGLMSYKQFIAELEDDILPAEAERRYEEYKAEFITTQKRAFFEQHKDDDWLREKYDPSRLEAVLSRRNENAKTLAKDFQTDLQAGNLDVGPTAVVFQSAIKEGEPGSEEEVDAHGKRRKQPGGLSKDREFDAAPKAPSALADAKRVPKDIDQARALIKKLDAEKGIEGNILLTSGNSNLEGEKSMSGVSLGTIVIIRGANQVKGLEGLELMDVMLTYLWRIHSLDYYGMVELKDAPKGLRHVRGPETKGGDESALQVAAADWEKKLDSMWQSRLQGQDLIEAMLGRDKLEATANEALDPFVRKIRDEKYGWKYGCGAKGCTKLFHGPEYVHKHLKLKHSELVSDVVAKAREELYFQNYMNDADAPGANQSFTSQPGPREKNRRRRTGVAASGMGTFPGGADRMSSERNPNAALPLAGSSRGPRDGVERFDRGGGRENERSDRVGHEEEQRYDRGGDHSPPSRDFATMGGGAAFDGGPAGPFEGGPSDTPMFDPFSGPPLRGPPFGSDIPPPPPVLMPVPGAGPLGPFVPAPPEVAMRMLREQGGPPPFHPGAFDGNFEAEGNGGGGGGAGPRGRKGRGGVSGGHGMGGGMMDNAPMMLPLSQSIRHDPRNVRSYHDLDAPEDEVTVIDYRSL</sequence>
<feature type="compositionally biased region" description="Gly residues" evidence="4">
    <location>
        <begin position="946"/>
        <end position="956"/>
    </location>
</feature>
<evidence type="ECO:0000259" key="5">
    <source>
        <dbReference type="PROSITE" id="PS00028"/>
    </source>
</evidence>
<dbReference type="PANTHER" id="PTHR13165:SF0">
    <property type="entry name" value="SERRATE RNA EFFECTOR MOLECULE HOMOLOG"/>
    <property type="match status" value="1"/>
</dbReference>
<keyword evidence="7" id="KW-1185">Reference proteome</keyword>
<name>A0A176W536_MARPO</name>
<dbReference type="Pfam" id="PF12066">
    <property type="entry name" value="SERRATE_Ars2_N"/>
    <property type="match status" value="1"/>
</dbReference>
<proteinExistence type="inferred from homology"/>
<dbReference type="InterPro" id="IPR007042">
    <property type="entry name" value="SERRATE/Ars2_C"/>
</dbReference>
<dbReference type="Proteomes" id="UP000077202">
    <property type="component" value="Unassembled WGS sequence"/>
</dbReference>
<feature type="compositionally biased region" description="Polar residues" evidence="4">
    <location>
        <begin position="298"/>
        <end position="312"/>
    </location>
</feature>
<feature type="region of interest" description="Disordered" evidence="4">
    <location>
        <begin position="487"/>
        <end position="529"/>
    </location>
</feature>
<feature type="compositionally biased region" description="Gly residues" evidence="4">
    <location>
        <begin position="852"/>
        <end position="867"/>
    </location>
</feature>
<feature type="compositionally biased region" description="Gly residues" evidence="4">
    <location>
        <begin position="963"/>
        <end position="975"/>
    </location>
</feature>
<evidence type="ECO:0000313" key="6">
    <source>
        <dbReference type="EMBL" id="OAE28140.1"/>
    </source>
</evidence>
<evidence type="ECO:0000313" key="7">
    <source>
        <dbReference type="Proteomes" id="UP000077202"/>
    </source>
</evidence>
<dbReference type="Pfam" id="PF04959">
    <property type="entry name" value="ARS2"/>
    <property type="match status" value="1"/>
</dbReference>
<dbReference type="AlphaFoldDB" id="A0A176W536"/>
<organism evidence="6 7">
    <name type="scientific">Marchantia polymorpha subsp. ruderalis</name>
    <dbReference type="NCBI Taxonomy" id="1480154"/>
    <lineage>
        <taxon>Eukaryota</taxon>
        <taxon>Viridiplantae</taxon>
        <taxon>Streptophyta</taxon>
        <taxon>Embryophyta</taxon>
        <taxon>Marchantiophyta</taxon>
        <taxon>Marchantiopsida</taxon>
        <taxon>Marchantiidae</taxon>
        <taxon>Marchantiales</taxon>
        <taxon>Marchantiaceae</taxon>
        <taxon>Marchantia</taxon>
    </lineage>
</organism>
<protein>
    <recommendedName>
        <fullName evidence="5">C2H2-type domain-containing protein</fullName>
    </recommendedName>
</protein>
<keyword evidence="3" id="KW-0539">Nucleus</keyword>
<feature type="domain" description="C2H2-type" evidence="5">
    <location>
        <begin position="700"/>
        <end position="723"/>
    </location>
</feature>
<dbReference type="PANTHER" id="PTHR13165">
    <property type="entry name" value="ARSENITE-RESISTANCE PROTEIN 2"/>
    <property type="match status" value="1"/>
</dbReference>
<dbReference type="PROSITE" id="PS00028">
    <property type="entry name" value="ZINC_FINGER_C2H2_1"/>
    <property type="match status" value="1"/>
</dbReference>
<evidence type="ECO:0000256" key="2">
    <source>
        <dbReference type="ARBA" id="ARBA00005407"/>
    </source>
</evidence>
<feature type="region of interest" description="Disordered" evidence="4">
    <location>
        <begin position="943"/>
        <end position="977"/>
    </location>
</feature>
<comment type="caution">
    <text evidence="6">The sequence shown here is derived from an EMBL/GenBank/DDBJ whole genome shotgun (WGS) entry which is preliminary data.</text>
</comment>
<evidence type="ECO:0000256" key="1">
    <source>
        <dbReference type="ARBA" id="ARBA00004123"/>
    </source>
</evidence>
<feature type="compositionally biased region" description="Low complexity" evidence="4">
    <location>
        <begin position="286"/>
        <end position="297"/>
    </location>
</feature>
<accession>A0A176W536</accession>
<feature type="compositionally biased region" description="Gly residues" evidence="4">
    <location>
        <begin position="320"/>
        <end position="336"/>
    </location>
</feature>
<feature type="region of interest" description="Disordered" evidence="4">
    <location>
        <begin position="1"/>
        <end position="145"/>
    </location>
</feature>
<dbReference type="InterPro" id="IPR039727">
    <property type="entry name" value="SE/Ars2"/>
</dbReference>
<evidence type="ECO:0000256" key="4">
    <source>
        <dbReference type="SAM" id="MobiDB-lite"/>
    </source>
</evidence>
<dbReference type="GO" id="GO:0016604">
    <property type="term" value="C:nuclear body"/>
    <property type="evidence" value="ECO:0007669"/>
    <property type="project" value="TreeGrafter"/>
</dbReference>
<dbReference type="InterPro" id="IPR013087">
    <property type="entry name" value="Znf_C2H2_type"/>
</dbReference>
<gene>
    <name evidence="6" type="ORF">AXG93_638s1280</name>
</gene>
<dbReference type="EMBL" id="LVLJ01001765">
    <property type="protein sequence ID" value="OAE28140.1"/>
    <property type="molecule type" value="Genomic_DNA"/>
</dbReference>
<feature type="compositionally biased region" description="Basic residues" evidence="4">
    <location>
        <begin position="96"/>
        <end position="113"/>
    </location>
</feature>
<dbReference type="InterPro" id="IPR021933">
    <property type="entry name" value="SERRATE/Ars2_N"/>
</dbReference>
<reference evidence="6" key="1">
    <citation type="submission" date="2016-03" db="EMBL/GenBank/DDBJ databases">
        <title>Mechanisms controlling the formation of the plant cell surface in tip-growing cells are functionally conserved among land plants.</title>
        <authorList>
            <person name="Honkanen S."/>
            <person name="Jones V.A."/>
            <person name="Morieri G."/>
            <person name="Champion C."/>
            <person name="Hetherington A.J."/>
            <person name="Kelly S."/>
            <person name="Saint-Marcoux D."/>
            <person name="Proust H."/>
            <person name="Prescott H."/>
            <person name="Dolan L."/>
        </authorList>
    </citation>
    <scope>NUCLEOTIDE SEQUENCE [LARGE SCALE GENOMIC DNA]</scope>
    <source>
        <tissue evidence="6">Whole gametophyte</tissue>
    </source>
</reference>
<comment type="similarity">
    <text evidence="2">Belongs to the ARS2 family.</text>
</comment>
<evidence type="ECO:0000256" key="3">
    <source>
        <dbReference type="ARBA" id="ARBA00023242"/>
    </source>
</evidence>
<dbReference type="GO" id="GO:0031053">
    <property type="term" value="P:primary miRNA processing"/>
    <property type="evidence" value="ECO:0007669"/>
    <property type="project" value="TreeGrafter"/>
</dbReference>
<feature type="compositionally biased region" description="Basic and acidic residues" evidence="4">
    <location>
        <begin position="15"/>
        <end position="57"/>
    </location>
</feature>
<comment type="subcellular location">
    <subcellularLocation>
        <location evidence="1">Nucleus</location>
    </subcellularLocation>
</comment>
<feature type="compositionally biased region" description="Basic and acidic residues" evidence="4">
    <location>
        <begin position="806"/>
        <end position="845"/>
    </location>
</feature>
<feature type="region of interest" description="Disordered" evidence="4">
    <location>
        <begin position="265"/>
        <end position="381"/>
    </location>
</feature>